<keyword evidence="1" id="KW-1133">Transmembrane helix</keyword>
<dbReference type="EMBL" id="NHYD01000477">
    <property type="protein sequence ID" value="PPQ94073.1"/>
    <property type="molecule type" value="Genomic_DNA"/>
</dbReference>
<feature type="transmembrane region" description="Helical" evidence="1">
    <location>
        <begin position="178"/>
        <end position="196"/>
    </location>
</feature>
<keyword evidence="3" id="KW-1185">Reference proteome</keyword>
<comment type="caution">
    <text evidence="2">The sequence shown here is derived from an EMBL/GenBank/DDBJ whole genome shotgun (WGS) entry which is preliminary data.</text>
</comment>
<name>A0A409XTC8_PSICY</name>
<evidence type="ECO:0000313" key="2">
    <source>
        <dbReference type="EMBL" id="PPQ94073.1"/>
    </source>
</evidence>
<feature type="transmembrane region" description="Helical" evidence="1">
    <location>
        <begin position="143"/>
        <end position="166"/>
    </location>
</feature>
<dbReference type="Proteomes" id="UP000283269">
    <property type="component" value="Unassembled WGS sequence"/>
</dbReference>
<organism evidence="2 3">
    <name type="scientific">Psilocybe cyanescens</name>
    <dbReference type="NCBI Taxonomy" id="93625"/>
    <lineage>
        <taxon>Eukaryota</taxon>
        <taxon>Fungi</taxon>
        <taxon>Dikarya</taxon>
        <taxon>Basidiomycota</taxon>
        <taxon>Agaricomycotina</taxon>
        <taxon>Agaricomycetes</taxon>
        <taxon>Agaricomycetidae</taxon>
        <taxon>Agaricales</taxon>
        <taxon>Agaricineae</taxon>
        <taxon>Strophariaceae</taxon>
        <taxon>Psilocybe</taxon>
    </lineage>
</organism>
<accession>A0A409XTC8</accession>
<evidence type="ECO:0000313" key="3">
    <source>
        <dbReference type="Proteomes" id="UP000283269"/>
    </source>
</evidence>
<evidence type="ECO:0000256" key="1">
    <source>
        <dbReference type="SAM" id="Phobius"/>
    </source>
</evidence>
<dbReference type="OrthoDB" id="3056635at2759"/>
<keyword evidence="1" id="KW-0472">Membrane</keyword>
<dbReference type="AlphaFoldDB" id="A0A409XTC8"/>
<gene>
    <name evidence="2" type="ORF">CVT25_009742</name>
</gene>
<proteinExistence type="predicted"/>
<sequence length="247" mass="27135">MAPNTAAEEAAPLLDEKVGLESDAAVKGPEVQVDSKAVASSGRKVTDFLSNRSTYYFTNPHLCGHTFNFDSATIGIALIAQFCHMTTSAIGYGFSVAHDRGAPIISPRSTIRKHTHSLISIRVQYKKGNEVGPKRILAGKHYICTRICALLNIVNFFYVLLTVVYSENPLVFEDPVRPIVTPLAIGFIFVAAIACMKAARITRLSAQNARGTELVNDPEYRVPAWHLATMDESQIYRKADREVQLPA</sequence>
<dbReference type="InParanoid" id="A0A409XTC8"/>
<keyword evidence="1" id="KW-0812">Transmembrane</keyword>
<reference evidence="2 3" key="1">
    <citation type="journal article" date="2018" name="Evol. Lett.">
        <title>Horizontal gene cluster transfer increased hallucinogenic mushroom diversity.</title>
        <authorList>
            <person name="Reynolds H.T."/>
            <person name="Vijayakumar V."/>
            <person name="Gluck-Thaler E."/>
            <person name="Korotkin H.B."/>
            <person name="Matheny P.B."/>
            <person name="Slot J.C."/>
        </authorList>
    </citation>
    <scope>NUCLEOTIDE SEQUENCE [LARGE SCALE GENOMIC DNA]</scope>
    <source>
        <strain evidence="2 3">2631</strain>
    </source>
</reference>
<protein>
    <submittedName>
        <fullName evidence="2">Uncharacterized protein</fullName>
    </submittedName>
</protein>